<accession>A0A8X7BCY0</accession>
<evidence type="ECO:0000313" key="2">
    <source>
        <dbReference type="Proteomes" id="UP000887159"/>
    </source>
</evidence>
<dbReference type="GO" id="GO:0003676">
    <property type="term" value="F:nucleic acid binding"/>
    <property type="evidence" value="ECO:0007669"/>
    <property type="project" value="InterPro"/>
</dbReference>
<gene>
    <name evidence="1" type="ORF">TNCV_930391</name>
</gene>
<proteinExistence type="predicted"/>
<dbReference type="Gene3D" id="3.30.420.10">
    <property type="entry name" value="Ribonuclease H-like superfamily/Ribonuclease H"/>
    <property type="match status" value="1"/>
</dbReference>
<evidence type="ECO:0000313" key="1">
    <source>
        <dbReference type="EMBL" id="GFY26898.1"/>
    </source>
</evidence>
<dbReference type="EMBL" id="BMAU01021378">
    <property type="protein sequence ID" value="GFY26898.1"/>
    <property type="molecule type" value="Genomic_DNA"/>
</dbReference>
<dbReference type="Proteomes" id="UP000887159">
    <property type="component" value="Unassembled WGS sequence"/>
</dbReference>
<dbReference type="AlphaFoldDB" id="A0A8X7BCY0"/>
<name>A0A8X7BCY0_TRICX</name>
<evidence type="ECO:0008006" key="3">
    <source>
        <dbReference type="Google" id="ProtNLM"/>
    </source>
</evidence>
<protein>
    <recommendedName>
        <fullName evidence="3">Transposase</fullName>
    </recommendedName>
</protein>
<reference evidence="1" key="1">
    <citation type="submission" date="2020-08" db="EMBL/GenBank/DDBJ databases">
        <title>Multicomponent nature underlies the extraordinary mechanical properties of spider dragline silk.</title>
        <authorList>
            <person name="Kono N."/>
            <person name="Nakamura H."/>
            <person name="Mori M."/>
            <person name="Yoshida Y."/>
            <person name="Ohtoshi R."/>
            <person name="Malay A.D."/>
            <person name="Moran D.A.P."/>
            <person name="Tomita M."/>
            <person name="Numata K."/>
            <person name="Arakawa K."/>
        </authorList>
    </citation>
    <scope>NUCLEOTIDE SEQUENCE</scope>
</reference>
<sequence length="79" mass="9248">MPVVQSVSKLCNARFTIWVSGSIDLREYHCSMLTIGHKDWSVEDRKRVAWSDESRFRLLNANGRLRIWCQDHEPIDLAC</sequence>
<dbReference type="InterPro" id="IPR036397">
    <property type="entry name" value="RNaseH_sf"/>
</dbReference>
<keyword evidence="2" id="KW-1185">Reference proteome</keyword>
<comment type="caution">
    <text evidence="1">The sequence shown here is derived from an EMBL/GenBank/DDBJ whole genome shotgun (WGS) entry which is preliminary data.</text>
</comment>
<organism evidence="1 2">
    <name type="scientific">Trichonephila clavipes</name>
    <name type="common">Golden silk orbweaver</name>
    <name type="synonym">Nephila clavipes</name>
    <dbReference type="NCBI Taxonomy" id="2585209"/>
    <lineage>
        <taxon>Eukaryota</taxon>
        <taxon>Metazoa</taxon>
        <taxon>Ecdysozoa</taxon>
        <taxon>Arthropoda</taxon>
        <taxon>Chelicerata</taxon>
        <taxon>Arachnida</taxon>
        <taxon>Araneae</taxon>
        <taxon>Araneomorphae</taxon>
        <taxon>Entelegynae</taxon>
        <taxon>Araneoidea</taxon>
        <taxon>Nephilidae</taxon>
        <taxon>Trichonephila</taxon>
    </lineage>
</organism>